<keyword evidence="1" id="KW-1133">Transmembrane helix</keyword>
<comment type="caution">
    <text evidence="2">The sequence shown here is derived from an EMBL/GenBank/DDBJ whole genome shotgun (WGS) entry which is preliminary data.</text>
</comment>
<keyword evidence="1" id="KW-0812">Transmembrane</keyword>
<evidence type="ECO:0000313" key="2">
    <source>
        <dbReference type="EMBL" id="MCV7171013.1"/>
    </source>
</evidence>
<feature type="transmembrane region" description="Helical" evidence="1">
    <location>
        <begin position="74"/>
        <end position="97"/>
    </location>
</feature>
<dbReference type="RefSeq" id="WP_264013200.1">
    <property type="nucleotide sequence ID" value="NZ_JACKSJ010000108.1"/>
</dbReference>
<feature type="transmembrane region" description="Helical" evidence="1">
    <location>
        <begin position="21"/>
        <end position="38"/>
    </location>
</feature>
<sequence>MSYETEAAKRPSLDWSPGSPLMLIGFGLGVLAASTNVFVYFWPYAWLAPLTLSGLCALLSLLPRCRRLLPIAEGAFAAVVFAAVLVCVIYAGLAAAVA</sequence>
<name>A0A9X2YN57_9MYCO</name>
<dbReference type="AlphaFoldDB" id="A0A9X2YN57"/>
<gene>
    <name evidence="2" type="ORF">H7I41_13930</name>
</gene>
<reference evidence="2" key="2">
    <citation type="journal article" date="2022" name="BMC Genomics">
        <title>Comparative genome analysis of mycobacteria focusing on tRNA and non-coding RNA.</title>
        <authorList>
            <person name="Behra P.R.K."/>
            <person name="Pettersson B.M.F."/>
            <person name="Ramesh M."/>
            <person name="Das S."/>
            <person name="Dasgupta S."/>
            <person name="Kirsebom L.A."/>
        </authorList>
    </citation>
    <scope>NUCLEOTIDE SEQUENCE</scope>
    <source>
        <strain evidence="2">DSM 44615</strain>
    </source>
</reference>
<evidence type="ECO:0000313" key="3">
    <source>
        <dbReference type="Proteomes" id="UP001140293"/>
    </source>
</evidence>
<reference evidence="2" key="1">
    <citation type="submission" date="2020-07" db="EMBL/GenBank/DDBJ databases">
        <authorList>
            <person name="Pettersson B.M.F."/>
            <person name="Behra P.R.K."/>
            <person name="Ramesh M."/>
            <person name="Das S."/>
            <person name="Dasgupta S."/>
            <person name="Kirsebom L.A."/>
        </authorList>
    </citation>
    <scope>NUCLEOTIDE SEQUENCE</scope>
    <source>
        <strain evidence="2">DSM 44615</strain>
    </source>
</reference>
<keyword evidence="1" id="KW-0472">Membrane</keyword>
<evidence type="ECO:0000256" key="1">
    <source>
        <dbReference type="SAM" id="Phobius"/>
    </source>
</evidence>
<protein>
    <submittedName>
        <fullName evidence="2">Uncharacterized protein</fullName>
    </submittedName>
</protein>
<organism evidence="2 3">
    <name type="scientific">[Mycobacterium] manitobense</name>
    <dbReference type="NCBI Taxonomy" id="190147"/>
    <lineage>
        <taxon>Bacteria</taxon>
        <taxon>Bacillati</taxon>
        <taxon>Actinomycetota</taxon>
        <taxon>Actinomycetes</taxon>
        <taxon>Mycobacteriales</taxon>
        <taxon>Mycobacteriaceae</taxon>
        <taxon>Mycolicibacterium</taxon>
    </lineage>
</organism>
<dbReference type="EMBL" id="JACKSJ010000108">
    <property type="protein sequence ID" value="MCV7171013.1"/>
    <property type="molecule type" value="Genomic_DNA"/>
</dbReference>
<proteinExistence type="predicted"/>
<dbReference type="Proteomes" id="UP001140293">
    <property type="component" value="Unassembled WGS sequence"/>
</dbReference>
<keyword evidence="3" id="KW-1185">Reference proteome</keyword>
<feature type="transmembrane region" description="Helical" evidence="1">
    <location>
        <begin position="44"/>
        <end position="62"/>
    </location>
</feature>
<accession>A0A9X2YN57</accession>